<reference evidence="1 2" key="1">
    <citation type="submission" date="2014-04" db="EMBL/GenBank/DDBJ databases">
        <authorList>
            <consortium name="DOE Joint Genome Institute"/>
            <person name="Kuo A."/>
            <person name="Ruytinx J."/>
            <person name="Rineau F."/>
            <person name="Colpaert J."/>
            <person name="Kohler A."/>
            <person name="Nagy L.G."/>
            <person name="Floudas D."/>
            <person name="Copeland A."/>
            <person name="Barry K.W."/>
            <person name="Cichocki N."/>
            <person name="Veneault-Fourrey C."/>
            <person name="LaButti K."/>
            <person name="Lindquist E.A."/>
            <person name="Lipzen A."/>
            <person name="Lundell T."/>
            <person name="Morin E."/>
            <person name="Murat C."/>
            <person name="Sun H."/>
            <person name="Tunlid A."/>
            <person name="Henrissat B."/>
            <person name="Grigoriev I.V."/>
            <person name="Hibbett D.S."/>
            <person name="Martin F."/>
            <person name="Nordberg H.P."/>
            <person name="Cantor M.N."/>
            <person name="Hua S.X."/>
        </authorList>
    </citation>
    <scope>NUCLEOTIDE SEQUENCE [LARGE SCALE GENOMIC DNA]</scope>
    <source>
        <strain evidence="1 2">UH-Slu-Lm8-n1</strain>
    </source>
</reference>
<evidence type="ECO:0000313" key="2">
    <source>
        <dbReference type="Proteomes" id="UP000054485"/>
    </source>
</evidence>
<organism evidence="1 2">
    <name type="scientific">Suillus luteus UH-Slu-Lm8-n1</name>
    <dbReference type="NCBI Taxonomy" id="930992"/>
    <lineage>
        <taxon>Eukaryota</taxon>
        <taxon>Fungi</taxon>
        <taxon>Dikarya</taxon>
        <taxon>Basidiomycota</taxon>
        <taxon>Agaricomycotina</taxon>
        <taxon>Agaricomycetes</taxon>
        <taxon>Agaricomycetidae</taxon>
        <taxon>Boletales</taxon>
        <taxon>Suillineae</taxon>
        <taxon>Suillaceae</taxon>
        <taxon>Suillus</taxon>
    </lineage>
</organism>
<reference evidence="2" key="2">
    <citation type="submission" date="2015-01" db="EMBL/GenBank/DDBJ databases">
        <title>Evolutionary Origins and Diversification of the Mycorrhizal Mutualists.</title>
        <authorList>
            <consortium name="DOE Joint Genome Institute"/>
            <consortium name="Mycorrhizal Genomics Consortium"/>
            <person name="Kohler A."/>
            <person name="Kuo A."/>
            <person name="Nagy L.G."/>
            <person name="Floudas D."/>
            <person name="Copeland A."/>
            <person name="Barry K.W."/>
            <person name="Cichocki N."/>
            <person name="Veneault-Fourrey C."/>
            <person name="LaButti K."/>
            <person name="Lindquist E.A."/>
            <person name="Lipzen A."/>
            <person name="Lundell T."/>
            <person name="Morin E."/>
            <person name="Murat C."/>
            <person name="Riley R."/>
            <person name="Ohm R."/>
            <person name="Sun H."/>
            <person name="Tunlid A."/>
            <person name="Henrissat B."/>
            <person name="Grigoriev I.V."/>
            <person name="Hibbett D.S."/>
            <person name="Martin F."/>
        </authorList>
    </citation>
    <scope>NUCLEOTIDE SEQUENCE [LARGE SCALE GENOMIC DNA]</scope>
    <source>
        <strain evidence="2">UH-Slu-Lm8-n1</strain>
    </source>
</reference>
<dbReference type="HOGENOM" id="CLU_2607589_0_0_1"/>
<dbReference type="InParanoid" id="A0A0C9Z2V6"/>
<accession>A0A0C9Z2V6</accession>
<gene>
    <name evidence="1" type="ORF">CY34DRAFT_19569</name>
</gene>
<keyword evidence="2" id="KW-1185">Reference proteome</keyword>
<dbReference type="Proteomes" id="UP000054485">
    <property type="component" value="Unassembled WGS sequence"/>
</dbReference>
<proteinExistence type="predicted"/>
<sequence>MGNRTNAHKRWRQNVTTWRTSKKPRVDLETTVTKENINPFNATSQDIVSSSIARWFRELLSTGAPSVAAGSASAGKSRF</sequence>
<protein>
    <submittedName>
        <fullName evidence="1">Uncharacterized protein</fullName>
    </submittedName>
</protein>
<dbReference type="AlphaFoldDB" id="A0A0C9Z2V6"/>
<dbReference type="EMBL" id="KN836648">
    <property type="protein sequence ID" value="KIK31790.1"/>
    <property type="molecule type" value="Genomic_DNA"/>
</dbReference>
<name>A0A0C9Z2V6_9AGAM</name>
<evidence type="ECO:0000313" key="1">
    <source>
        <dbReference type="EMBL" id="KIK31790.1"/>
    </source>
</evidence>